<dbReference type="PROSITE" id="PS51257">
    <property type="entry name" value="PROKAR_LIPOPROTEIN"/>
    <property type="match status" value="1"/>
</dbReference>
<dbReference type="GeneID" id="93425209"/>
<dbReference type="AlphaFoldDB" id="A0A2V1IPI4"/>
<name>A0A2V1IPI4_9BACT</name>
<dbReference type="Proteomes" id="UP000244925">
    <property type="component" value="Unassembled WGS sequence"/>
</dbReference>
<dbReference type="RefSeq" id="WP_107036801.1">
    <property type="nucleotide sequence ID" value="NZ_CP098825.1"/>
</dbReference>
<keyword evidence="2" id="KW-1185">Reference proteome</keyword>
<organism evidence="1 2">
    <name type="scientific">Paramuribaculum intestinale</name>
    <dbReference type="NCBI Taxonomy" id="2094151"/>
    <lineage>
        <taxon>Bacteria</taxon>
        <taxon>Pseudomonadati</taxon>
        <taxon>Bacteroidota</taxon>
        <taxon>Bacteroidia</taxon>
        <taxon>Bacteroidales</taxon>
        <taxon>Muribaculaceae</taxon>
        <taxon>Paramuribaculum</taxon>
    </lineage>
</organism>
<evidence type="ECO:0000313" key="1">
    <source>
        <dbReference type="EMBL" id="PWB06210.1"/>
    </source>
</evidence>
<gene>
    <name evidence="1" type="ORF">C5O25_11050</name>
</gene>
<evidence type="ECO:0000313" key="2">
    <source>
        <dbReference type="Proteomes" id="UP000244925"/>
    </source>
</evidence>
<accession>A0A2V1IPI4</accession>
<proteinExistence type="predicted"/>
<protein>
    <submittedName>
        <fullName evidence="1">DUF4249 domain-containing protein</fullName>
    </submittedName>
</protein>
<comment type="caution">
    <text evidence="1">The sequence shown here is derived from an EMBL/GenBank/DDBJ whole genome shotgun (WGS) entry which is preliminary data.</text>
</comment>
<dbReference type="EMBL" id="PUBV01000031">
    <property type="protein sequence ID" value="PWB06210.1"/>
    <property type="molecule type" value="Genomic_DNA"/>
</dbReference>
<sequence length="323" mass="36158">MVILKKIYPLLALPLLTGCEEAFTPDMPHTPALCVNSLITAGEPVEAKISKSRLYTDSSEKSEVRDAEVRIYANGELQLDSYIPKEGDNIRIVAESPAVGRGEADVLIPASIPAPTATWEAYDVSCWESDNEEVFTQFKLKIDLRIEDPKGENYYKFSFNSDFQADEELDDFDASGNYGFAIGLLLYDMEPIFREHIGIFESIMGGDAEGFSFFSDRQFEGKSYTLHLQFDNCWFRYPKGEIPDCNVNLIVSSVSSSYYNWANYIWQRDSGTLTELGDYGFGDPIWGYSNVSSGAGVVAAQSKSVCTIDLTDFIQETIHEIIK</sequence>
<reference evidence="2" key="1">
    <citation type="submission" date="2018-02" db="EMBL/GenBank/DDBJ databases">
        <authorList>
            <person name="Clavel T."/>
            <person name="Strowig T."/>
        </authorList>
    </citation>
    <scope>NUCLEOTIDE SEQUENCE [LARGE SCALE GENOMIC DNA]</scope>
    <source>
        <strain evidence="2">DSM 100764</strain>
    </source>
</reference>